<protein>
    <submittedName>
        <fullName evidence="1">Uncharacterized protein</fullName>
    </submittedName>
</protein>
<dbReference type="Proteomes" id="UP001148838">
    <property type="component" value="Unassembled WGS sequence"/>
</dbReference>
<organism evidence="1 2">
    <name type="scientific">Periplaneta americana</name>
    <name type="common">American cockroach</name>
    <name type="synonym">Blatta americana</name>
    <dbReference type="NCBI Taxonomy" id="6978"/>
    <lineage>
        <taxon>Eukaryota</taxon>
        <taxon>Metazoa</taxon>
        <taxon>Ecdysozoa</taxon>
        <taxon>Arthropoda</taxon>
        <taxon>Hexapoda</taxon>
        <taxon>Insecta</taxon>
        <taxon>Pterygota</taxon>
        <taxon>Neoptera</taxon>
        <taxon>Polyneoptera</taxon>
        <taxon>Dictyoptera</taxon>
        <taxon>Blattodea</taxon>
        <taxon>Blattoidea</taxon>
        <taxon>Blattidae</taxon>
        <taxon>Blattinae</taxon>
        <taxon>Periplaneta</taxon>
    </lineage>
</organism>
<gene>
    <name evidence="1" type="ORF">ANN_04407</name>
</gene>
<proteinExistence type="predicted"/>
<evidence type="ECO:0000313" key="2">
    <source>
        <dbReference type="Proteomes" id="UP001148838"/>
    </source>
</evidence>
<evidence type="ECO:0000313" key="1">
    <source>
        <dbReference type="EMBL" id="KAJ4442814.1"/>
    </source>
</evidence>
<keyword evidence="2" id="KW-1185">Reference proteome</keyword>
<comment type="caution">
    <text evidence="1">The sequence shown here is derived from an EMBL/GenBank/DDBJ whole genome shotgun (WGS) entry which is preliminary data.</text>
</comment>
<sequence length="250" mass="29077">MESLLKSNKVSNENVEFVTDSTRSPGISRRVKKFLETSSDNSRLYRPYSTEYRVNENRWCLQVLLIFHNAYIVCKHSNIRVTAKLSYQSTMKVSSEITWVTETGRLPCDDYAVSLHCAKHTVRKDRIVTKSSVSTDTNPNTALDCRTLWRRIQTEGLSGEYLEEENTELRSQFHFLVALAFVPENDVVHAFDILQENVMDELTPIFDYFEDNYVMDRRHGREDNYGIIETVKVTESDTKEAMTYNFLIPD</sequence>
<reference evidence="1 2" key="1">
    <citation type="journal article" date="2022" name="Allergy">
        <title>Genome assembly and annotation of Periplaneta americana reveal a comprehensive cockroach allergen profile.</title>
        <authorList>
            <person name="Wang L."/>
            <person name="Xiong Q."/>
            <person name="Saelim N."/>
            <person name="Wang L."/>
            <person name="Nong W."/>
            <person name="Wan A.T."/>
            <person name="Shi M."/>
            <person name="Liu X."/>
            <person name="Cao Q."/>
            <person name="Hui J.H.L."/>
            <person name="Sookrung N."/>
            <person name="Leung T.F."/>
            <person name="Tungtrongchitr A."/>
            <person name="Tsui S.K.W."/>
        </authorList>
    </citation>
    <scope>NUCLEOTIDE SEQUENCE [LARGE SCALE GENOMIC DNA]</scope>
    <source>
        <strain evidence="1">PWHHKU_190912</strain>
    </source>
</reference>
<dbReference type="EMBL" id="JAJSOF020000013">
    <property type="protein sequence ID" value="KAJ4442814.1"/>
    <property type="molecule type" value="Genomic_DNA"/>
</dbReference>
<accession>A0ABQ8T8H0</accession>
<name>A0ABQ8T8H0_PERAM</name>